<accession>A0A6A6UBE1</accession>
<gene>
    <name evidence="1" type="ORF">BT63DRAFT_480137</name>
</gene>
<name>A0A6A6UBE1_9PEZI</name>
<reference evidence="1" key="1">
    <citation type="journal article" date="2020" name="Stud. Mycol.">
        <title>101 Dothideomycetes genomes: a test case for predicting lifestyles and emergence of pathogens.</title>
        <authorList>
            <person name="Haridas S."/>
            <person name="Albert R."/>
            <person name="Binder M."/>
            <person name="Bloem J."/>
            <person name="Labutti K."/>
            <person name="Salamov A."/>
            <person name="Andreopoulos B."/>
            <person name="Baker S."/>
            <person name="Barry K."/>
            <person name="Bills G."/>
            <person name="Bluhm B."/>
            <person name="Cannon C."/>
            <person name="Castanera R."/>
            <person name="Culley D."/>
            <person name="Daum C."/>
            <person name="Ezra D."/>
            <person name="Gonzalez J."/>
            <person name="Henrissat B."/>
            <person name="Kuo A."/>
            <person name="Liang C."/>
            <person name="Lipzen A."/>
            <person name="Lutzoni F."/>
            <person name="Magnuson J."/>
            <person name="Mondo S."/>
            <person name="Nolan M."/>
            <person name="Ohm R."/>
            <person name="Pangilinan J."/>
            <person name="Park H.-J."/>
            <person name="Ramirez L."/>
            <person name="Alfaro M."/>
            <person name="Sun H."/>
            <person name="Tritt A."/>
            <person name="Yoshinaga Y."/>
            <person name="Zwiers L.-H."/>
            <person name="Turgeon B."/>
            <person name="Goodwin S."/>
            <person name="Spatafora J."/>
            <person name="Crous P."/>
            <person name="Grigoriev I."/>
        </authorList>
    </citation>
    <scope>NUCLEOTIDE SEQUENCE</scope>
    <source>
        <strain evidence="1">CBS 115976</strain>
    </source>
</reference>
<dbReference type="AlphaFoldDB" id="A0A6A6UBE1"/>
<organism evidence="1 2">
    <name type="scientific">Microthyrium microscopicum</name>
    <dbReference type="NCBI Taxonomy" id="703497"/>
    <lineage>
        <taxon>Eukaryota</taxon>
        <taxon>Fungi</taxon>
        <taxon>Dikarya</taxon>
        <taxon>Ascomycota</taxon>
        <taxon>Pezizomycotina</taxon>
        <taxon>Dothideomycetes</taxon>
        <taxon>Dothideomycetes incertae sedis</taxon>
        <taxon>Microthyriales</taxon>
        <taxon>Microthyriaceae</taxon>
        <taxon>Microthyrium</taxon>
    </lineage>
</organism>
<protein>
    <submittedName>
        <fullName evidence="1">Uncharacterized protein</fullName>
    </submittedName>
</protein>
<dbReference type="EMBL" id="MU004236">
    <property type="protein sequence ID" value="KAF2668767.1"/>
    <property type="molecule type" value="Genomic_DNA"/>
</dbReference>
<sequence length="199" mass="21642">MSESEDTEAAADMPQGLDSTFSNEACAHPWPANQDHLSGTAKLEDSGNSLCLAYQQLDLDEMYRPGFICRSDDPARVEKLPGNADCQDCALCRFIFQLNASIPGSRRHLELDAARKAAQMAEVEDDSEEEEVVSSSGSPEVRYYRTDALRVDMTGRRGLELLAEATIDGLRTGVGRGSCSTFLGRLLPGSSTSAPQIQY</sequence>
<keyword evidence="2" id="KW-1185">Reference proteome</keyword>
<dbReference type="Proteomes" id="UP000799302">
    <property type="component" value="Unassembled WGS sequence"/>
</dbReference>
<proteinExistence type="predicted"/>
<evidence type="ECO:0000313" key="1">
    <source>
        <dbReference type="EMBL" id="KAF2668767.1"/>
    </source>
</evidence>
<evidence type="ECO:0000313" key="2">
    <source>
        <dbReference type="Proteomes" id="UP000799302"/>
    </source>
</evidence>